<protein>
    <submittedName>
        <fullName evidence="1">Uncharacterized protein</fullName>
    </submittedName>
</protein>
<sequence length="300" mass="32646">KRSAAAMADASGDEEGPKAAGGECQEIVIDGATMLEAVEAIVSSEGSSTNMVIQDSATGQIFGQLQEGSHVGVIAQHMDITEPLTSLKSLLEQRLAVSLHDYAFFLQDTQELNASKNLVDQCVQGEGLVQVNVEIINKDGVRKINIVDVLKPAEEILTVAPNTVQQELIGEPPVVRKVVLPENEEPENVTRWIVSSEFKKEQEKHKIPAVSLLSHEKVAASPEPESEDSASPPAKRSRLPKETAQVIQIIRAGSSSSQSPAPPATDNFHWPRDAVVMLITHCQDEERKEGFHTFTKAFWS</sequence>
<feature type="non-terminal residue" evidence="1">
    <location>
        <position position="1"/>
    </location>
</feature>
<accession>A0AC60PQ48</accession>
<dbReference type="Proteomes" id="UP000805193">
    <property type="component" value="Unassembled WGS sequence"/>
</dbReference>
<reference evidence="1 2" key="1">
    <citation type="journal article" date="2020" name="Cell">
        <title>Large-Scale Comparative Analyses of Tick Genomes Elucidate Their Genetic Diversity and Vector Capacities.</title>
        <authorList>
            <consortium name="Tick Genome and Microbiome Consortium (TIGMIC)"/>
            <person name="Jia N."/>
            <person name="Wang J."/>
            <person name="Shi W."/>
            <person name="Du L."/>
            <person name="Sun Y."/>
            <person name="Zhan W."/>
            <person name="Jiang J.F."/>
            <person name="Wang Q."/>
            <person name="Zhang B."/>
            <person name="Ji P."/>
            <person name="Bell-Sakyi L."/>
            <person name="Cui X.M."/>
            <person name="Yuan T.T."/>
            <person name="Jiang B.G."/>
            <person name="Yang W.F."/>
            <person name="Lam T.T."/>
            <person name="Chang Q.C."/>
            <person name="Ding S.J."/>
            <person name="Wang X.J."/>
            <person name="Zhu J.G."/>
            <person name="Ruan X.D."/>
            <person name="Zhao L."/>
            <person name="Wei J.T."/>
            <person name="Ye R.Z."/>
            <person name="Que T.C."/>
            <person name="Du C.H."/>
            <person name="Zhou Y.H."/>
            <person name="Cheng J.X."/>
            <person name="Dai P.F."/>
            <person name="Guo W.B."/>
            <person name="Han X.H."/>
            <person name="Huang E.J."/>
            <person name="Li L.F."/>
            <person name="Wei W."/>
            <person name="Gao Y.C."/>
            <person name="Liu J.Z."/>
            <person name="Shao H.Z."/>
            <person name="Wang X."/>
            <person name="Wang C.C."/>
            <person name="Yang T.C."/>
            <person name="Huo Q.B."/>
            <person name="Li W."/>
            <person name="Chen H.Y."/>
            <person name="Chen S.E."/>
            <person name="Zhou L.G."/>
            <person name="Ni X.B."/>
            <person name="Tian J.H."/>
            <person name="Sheng Y."/>
            <person name="Liu T."/>
            <person name="Pan Y.S."/>
            <person name="Xia L.Y."/>
            <person name="Li J."/>
            <person name="Zhao F."/>
            <person name="Cao W.C."/>
        </authorList>
    </citation>
    <scope>NUCLEOTIDE SEQUENCE [LARGE SCALE GENOMIC DNA]</scope>
    <source>
        <strain evidence="1">Iper-2018</strain>
    </source>
</reference>
<name>A0AC60PQ48_IXOPE</name>
<evidence type="ECO:0000313" key="1">
    <source>
        <dbReference type="EMBL" id="KAG0422497.1"/>
    </source>
</evidence>
<gene>
    <name evidence="1" type="ORF">HPB47_001681</name>
</gene>
<proteinExistence type="predicted"/>
<organism evidence="1 2">
    <name type="scientific">Ixodes persulcatus</name>
    <name type="common">Taiga tick</name>
    <dbReference type="NCBI Taxonomy" id="34615"/>
    <lineage>
        <taxon>Eukaryota</taxon>
        <taxon>Metazoa</taxon>
        <taxon>Ecdysozoa</taxon>
        <taxon>Arthropoda</taxon>
        <taxon>Chelicerata</taxon>
        <taxon>Arachnida</taxon>
        <taxon>Acari</taxon>
        <taxon>Parasitiformes</taxon>
        <taxon>Ixodida</taxon>
        <taxon>Ixodoidea</taxon>
        <taxon>Ixodidae</taxon>
        <taxon>Ixodinae</taxon>
        <taxon>Ixodes</taxon>
    </lineage>
</organism>
<dbReference type="EMBL" id="JABSTQ010010221">
    <property type="protein sequence ID" value="KAG0422497.1"/>
    <property type="molecule type" value="Genomic_DNA"/>
</dbReference>
<evidence type="ECO:0000313" key="2">
    <source>
        <dbReference type="Proteomes" id="UP000805193"/>
    </source>
</evidence>
<feature type="non-terminal residue" evidence="1">
    <location>
        <position position="300"/>
    </location>
</feature>
<keyword evidence="2" id="KW-1185">Reference proteome</keyword>
<comment type="caution">
    <text evidence="1">The sequence shown here is derived from an EMBL/GenBank/DDBJ whole genome shotgun (WGS) entry which is preliminary data.</text>
</comment>